<organism evidence="1 2">
    <name type="scientific">Venturia nashicola</name>
    <dbReference type="NCBI Taxonomy" id="86259"/>
    <lineage>
        <taxon>Eukaryota</taxon>
        <taxon>Fungi</taxon>
        <taxon>Dikarya</taxon>
        <taxon>Ascomycota</taxon>
        <taxon>Pezizomycotina</taxon>
        <taxon>Dothideomycetes</taxon>
        <taxon>Pleosporomycetidae</taxon>
        <taxon>Venturiales</taxon>
        <taxon>Venturiaceae</taxon>
        <taxon>Venturia</taxon>
    </lineage>
</organism>
<dbReference type="Proteomes" id="UP000298493">
    <property type="component" value="Unassembled WGS sequence"/>
</dbReference>
<dbReference type="AlphaFoldDB" id="A0A4Z1P1D5"/>
<evidence type="ECO:0000313" key="1">
    <source>
        <dbReference type="EMBL" id="TID21233.1"/>
    </source>
</evidence>
<sequence>MAALVLVEKAAPLDAVLLEAMLDTSIRRRLLEELERDGCEDSGGGKTALGGGSMLGLVADDICCSRWSWMFDEPSYPAIVPSRDYVLHKALHNLTAGTYTYLCTLSVQT</sequence>
<proteinExistence type="predicted"/>
<name>A0A4Z1P1D5_9PEZI</name>
<reference evidence="1 2" key="1">
    <citation type="submission" date="2019-04" db="EMBL/GenBank/DDBJ databases">
        <title>High contiguity whole genome sequence and gene annotation resource for two Venturia nashicola isolates.</title>
        <authorList>
            <person name="Prokchorchik M."/>
            <person name="Won K."/>
            <person name="Lee Y."/>
            <person name="Choi E.D."/>
            <person name="Segonzac C."/>
            <person name="Sohn K.H."/>
        </authorList>
    </citation>
    <scope>NUCLEOTIDE SEQUENCE [LARGE SCALE GENOMIC DNA]</scope>
    <source>
        <strain evidence="1 2">PRI2</strain>
    </source>
</reference>
<keyword evidence="2" id="KW-1185">Reference proteome</keyword>
<evidence type="ECO:0000313" key="2">
    <source>
        <dbReference type="Proteomes" id="UP000298493"/>
    </source>
</evidence>
<gene>
    <name evidence="1" type="ORF">E6O75_ATG04628</name>
</gene>
<dbReference type="EMBL" id="SNSC02000009">
    <property type="protein sequence ID" value="TID21233.1"/>
    <property type="molecule type" value="Genomic_DNA"/>
</dbReference>
<comment type="caution">
    <text evidence="1">The sequence shown here is derived from an EMBL/GenBank/DDBJ whole genome shotgun (WGS) entry which is preliminary data.</text>
</comment>
<accession>A0A4Z1P1D5</accession>
<protein>
    <submittedName>
        <fullName evidence="1">Uncharacterized protein</fullName>
    </submittedName>
</protein>